<protein>
    <recommendedName>
        <fullName evidence="1">RRM domain-containing protein</fullName>
    </recommendedName>
</protein>
<evidence type="ECO:0000313" key="2">
    <source>
        <dbReference type="EMBL" id="MCD9638187.1"/>
    </source>
</evidence>
<reference evidence="2 3" key="1">
    <citation type="journal article" date="2021" name="BMC Genomics">
        <title>Datura genome reveals duplications of psychoactive alkaloid biosynthetic genes and high mutation rate following tissue culture.</title>
        <authorList>
            <person name="Rajewski A."/>
            <person name="Carter-House D."/>
            <person name="Stajich J."/>
            <person name="Litt A."/>
        </authorList>
    </citation>
    <scope>NUCLEOTIDE SEQUENCE [LARGE SCALE GENOMIC DNA]</scope>
    <source>
        <strain evidence="2">AR-01</strain>
    </source>
</reference>
<proteinExistence type="predicted"/>
<accession>A0ABS8UV33</accession>
<keyword evidence="3" id="KW-1185">Reference proteome</keyword>
<dbReference type="InterPro" id="IPR000504">
    <property type="entry name" value="RRM_dom"/>
</dbReference>
<organism evidence="2 3">
    <name type="scientific">Datura stramonium</name>
    <name type="common">Jimsonweed</name>
    <name type="synonym">Common thornapple</name>
    <dbReference type="NCBI Taxonomy" id="4076"/>
    <lineage>
        <taxon>Eukaryota</taxon>
        <taxon>Viridiplantae</taxon>
        <taxon>Streptophyta</taxon>
        <taxon>Embryophyta</taxon>
        <taxon>Tracheophyta</taxon>
        <taxon>Spermatophyta</taxon>
        <taxon>Magnoliopsida</taxon>
        <taxon>eudicotyledons</taxon>
        <taxon>Gunneridae</taxon>
        <taxon>Pentapetalae</taxon>
        <taxon>asterids</taxon>
        <taxon>lamiids</taxon>
        <taxon>Solanales</taxon>
        <taxon>Solanaceae</taxon>
        <taxon>Solanoideae</taxon>
        <taxon>Datureae</taxon>
        <taxon>Datura</taxon>
    </lineage>
</organism>
<dbReference type="InterPro" id="IPR035979">
    <property type="entry name" value="RBD_domain_sf"/>
</dbReference>
<dbReference type="Pfam" id="PF00076">
    <property type="entry name" value="RRM_1"/>
    <property type="match status" value="1"/>
</dbReference>
<dbReference type="InterPro" id="IPR012677">
    <property type="entry name" value="Nucleotide-bd_a/b_plait_sf"/>
</dbReference>
<dbReference type="EMBL" id="JACEIK010002641">
    <property type="protein sequence ID" value="MCD9638187.1"/>
    <property type="molecule type" value="Genomic_DNA"/>
</dbReference>
<sequence>MAKVVRDKRTGKTKGYGFVSFTNPLDLCCGNFIKEMNAESEQAGQEESCTSQSSRKRWEDSTLAEWPARTAISVVHCAVKLRHV</sequence>
<dbReference type="Gene3D" id="3.30.70.330">
    <property type="match status" value="1"/>
</dbReference>
<dbReference type="SUPFAM" id="SSF54928">
    <property type="entry name" value="RNA-binding domain, RBD"/>
    <property type="match status" value="1"/>
</dbReference>
<name>A0ABS8UV33_DATST</name>
<dbReference type="Proteomes" id="UP000823775">
    <property type="component" value="Unassembled WGS sequence"/>
</dbReference>
<gene>
    <name evidence="2" type="ORF">HAX54_022008</name>
</gene>
<evidence type="ECO:0000313" key="3">
    <source>
        <dbReference type="Proteomes" id="UP000823775"/>
    </source>
</evidence>
<feature type="domain" description="RRM" evidence="1">
    <location>
        <begin position="2"/>
        <end position="26"/>
    </location>
</feature>
<comment type="caution">
    <text evidence="2">The sequence shown here is derived from an EMBL/GenBank/DDBJ whole genome shotgun (WGS) entry which is preliminary data.</text>
</comment>
<evidence type="ECO:0000259" key="1">
    <source>
        <dbReference type="Pfam" id="PF00076"/>
    </source>
</evidence>